<dbReference type="SUPFAM" id="SSF56059">
    <property type="entry name" value="Glutathione synthetase ATP-binding domain-like"/>
    <property type="match status" value="1"/>
</dbReference>
<dbReference type="InterPro" id="IPR053191">
    <property type="entry name" value="DcsG_Biosynth_Enzyme"/>
</dbReference>
<dbReference type="PANTHER" id="PTHR39217:SF1">
    <property type="entry name" value="GLUTATHIONE SYNTHETASE"/>
    <property type="match status" value="1"/>
</dbReference>
<keyword evidence="1" id="KW-0436">Ligase</keyword>
<evidence type="ECO:0000313" key="1">
    <source>
        <dbReference type="EMBL" id="MFD1946949.1"/>
    </source>
</evidence>
<accession>A0ABW4TJV2</accession>
<dbReference type="Proteomes" id="UP001597351">
    <property type="component" value="Unassembled WGS sequence"/>
</dbReference>
<dbReference type="GO" id="GO:0016874">
    <property type="term" value="F:ligase activity"/>
    <property type="evidence" value="ECO:0007669"/>
    <property type="project" value="UniProtKB-KW"/>
</dbReference>
<comment type="caution">
    <text evidence="1">The sequence shown here is derived from an EMBL/GenBank/DDBJ whole genome shotgun (WGS) entry which is preliminary data.</text>
</comment>
<keyword evidence="2" id="KW-1185">Reference proteome</keyword>
<dbReference type="PANTHER" id="PTHR39217">
    <property type="match status" value="1"/>
</dbReference>
<gene>
    <name evidence="1" type="ORF">ACFSDE_09100</name>
</gene>
<evidence type="ECO:0000313" key="2">
    <source>
        <dbReference type="Proteomes" id="UP001597351"/>
    </source>
</evidence>
<sequence>MGTPRVALASCEELPGLDDDGQELLRALAAHDVDAAPVVWDAPGVDWASYDLVVVRGTWDYVPKLPAFLDWADHVASVSRLLNPPPVIRWNTDKRYLAELERAGVPIVPTQFLAPGDEPDHEFADVEHVVKPVVSAGSRDTLRLAPGDPRSRAHASSLLAAGRGVMVQPYLHEVDEHGETALLFLDGQFSHAMRKGPLLAPGMELVEDLYAEEEMSVRDASEAEREVAEAVLTAIPHGLGDDLLYARVDLLPTPDGPRLLELELTEPSLFLDHHPPGAEALAKAVLRRA</sequence>
<dbReference type="EMBL" id="JBHUGD010000003">
    <property type="protein sequence ID" value="MFD1946949.1"/>
    <property type="molecule type" value="Genomic_DNA"/>
</dbReference>
<proteinExistence type="predicted"/>
<name>A0ABW4TJV2_9ACTN</name>
<reference evidence="2" key="1">
    <citation type="journal article" date="2019" name="Int. J. Syst. Evol. Microbiol.">
        <title>The Global Catalogue of Microorganisms (GCM) 10K type strain sequencing project: providing services to taxonomists for standard genome sequencing and annotation.</title>
        <authorList>
            <consortium name="The Broad Institute Genomics Platform"/>
            <consortium name="The Broad Institute Genome Sequencing Center for Infectious Disease"/>
            <person name="Wu L."/>
            <person name="Ma J."/>
        </authorList>
    </citation>
    <scope>NUCLEOTIDE SEQUENCE [LARGE SCALE GENOMIC DNA]</scope>
    <source>
        <strain evidence="2">CGMCC 1.12477</strain>
    </source>
</reference>
<organism evidence="1 2">
    <name type="scientific">Nocardioides aestuarii</name>
    <dbReference type="NCBI Taxonomy" id="252231"/>
    <lineage>
        <taxon>Bacteria</taxon>
        <taxon>Bacillati</taxon>
        <taxon>Actinomycetota</taxon>
        <taxon>Actinomycetes</taxon>
        <taxon>Propionibacteriales</taxon>
        <taxon>Nocardioidaceae</taxon>
        <taxon>Nocardioides</taxon>
    </lineage>
</organism>
<protein>
    <submittedName>
        <fullName evidence="1">RimK family alpha-L-glutamate ligase</fullName>
    </submittedName>
</protein>
<dbReference type="RefSeq" id="WP_343917585.1">
    <property type="nucleotide sequence ID" value="NZ_BAAAJT010000002.1"/>
</dbReference>